<feature type="domain" description="Peptidase S9 prolyl oligopeptidase catalytic" evidence="1">
    <location>
        <begin position="150"/>
        <end position="209"/>
    </location>
</feature>
<organism evidence="2 3">
    <name type="scientific">Streptomyces mexicanus</name>
    <dbReference type="NCBI Taxonomy" id="178566"/>
    <lineage>
        <taxon>Bacteria</taxon>
        <taxon>Bacillati</taxon>
        <taxon>Actinomycetota</taxon>
        <taxon>Actinomycetes</taxon>
        <taxon>Kitasatosporales</taxon>
        <taxon>Streptomycetaceae</taxon>
        <taxon>Streptomyces</taxon>
    </lineage>
</organism>
<keyword evidence="3" id="KW-1185">Reference proteome</keyword>
<dbReference type="AlphaFoldDB" id="A0A7X1HW63"/>
<dbReference type="InterPro" id="IPR029058">
    <property type="entry name" value="AB_hydrolase_fold"/>
</dbReference>
<dbReference type="OrthoDB" id="3366509at2"/>
<evidence type="ECO:0000259" key="1">
    <source>
        <dbReference type="Pfam" id="PF00326"/>
    </source>
</evidence>
<dbReference type="SUPFAM" id="SSF53474">
    <property type="entry name" value="alpha/beta-Hydrolases"/>
    <property type="match status" value="1"/>
</dbReference>
<evidence type="ECO:0000313" key="2">
    <source>
        <dbReference type="EMBL" id="MBC2864259.1"/>
    </source>
</evidence>
<keyword evidence="2" id="KW-0378">Hydrolase</keyword>
<protein>
    <submittedName>
        <fullName evidence="2">Alpha/beta hydrolase</fullName>
    </submittedName>
</protein>
<dbReference type="Proteomes" id="UP000517694">
    <property type="component" value="Unassembled WGS sequence"/>
</dbReference>
<dbReference type="InterPro" id="IPR001375">
    <property type="entry name" value="Peptidase_S9_cat"/>
</dbReference>
<sequence>MAQQATPGRTARLGRTVGPRPAAVSGAVLLLPGGQEVSARRPSALRAAASLGTLGRRLARAGRAEGLATHVVHYRYRGWNGSQAHPAQDAAWAVEEAVRRYGDVPVCLAGLGMGGRAALHAGGHEAVNSVVAIAPWLPEDDVAASPEPVKQLVGRQVLIVHGTNDQRTDPELSFRFAARAKKANRDVCRFEVHTDGHGLRQYRDEVTSLAVDFVMGALFGHDFSRPVRDALAAPPPLGLRMPLAAGFGRSLRRR</sequence>
<dbReference type="GO" id="GO:0016787">
    <property type="term" value="F:hydrolase activity"/>
    <property type="evidence" value="ECO:0007669"/>
    <property type="project" value="UniProtKB-KW"/>
</dbReference>
<dbReference type="Pfam" id="PF00326">
    <property type="entry name" value="Peptidase_S9"/>
    <property type="match status" value="1"/>
</dbReference>
<dbReference type="RefSeq" id="WP_159666684.1">
    <property type="nucleotide sequence ID" value="NZ_JACMHY010000001.1"/>
</dbReference>
<dbReference type="Gene3D" id="3.40.50.1820">
    <property type="entry name" value="alpha/beta hydrolase"/>
    <property type="match status" value="1"/>
</dbReference>
<proteinExistence type="predicted"/>
<gene>
    <name evidence="2" type="ORF">H1R13_04395</name>
</gene>
<evidence type="ECO:0000313" key="3">
    <source>
        <dbReference type="Proteomes" id="UP000517694"/>
    </source>
</evidence>
<comment type="caution">
    <text evidence="2">The sequence shown here is derived from an EMBL/GenBank/DDBJ whole genome shotgun (WGS) entry which is preliminary data.</text>
</comment>
<name>A0A7X1HW63_9ACTN</name>
<dbReference type="EMBL" id="JACMHY010000001">
    <property type="protein sequence ID" value="MBC2864259.1"/>
    <property type="molecule type" value="Genomic_DNA"/>
</dbReference>
<reference evidence="2 3" key="1">
    <citation type="submission" date="2020-08" db="EMBL/GenBank/DDBJ databases">
        <title>Whole-Genome Sequence of French Clinical Streptomyces mexicanus Strain Q0842.</title>
        <authorList>
            <person name="Boxberger M."/>
            <person name="La Scola B."/>
        </authorList>
    </citation>
    <scope>NUCLEOTIDE SEQUENCE [LARGE SCALE GENOMIC DNA]</scope>
    <source>
        <strain evidence="2 3">Marseille-Q0842</strain>
    </source>
</reference>
<accession>A0A7X1HW63</accession>